<accession>A0ABQ5KD00</accession>
<gene>
    <name evidence="1" type="ORF">ADUPG1_005495</name>
</gene>
<dbReference type="Proteomes" id="UP001057375">
    <property type="component" value="Unassembled WGS sequence"/>
</dbReference>
<evidence type="ECO:0000313" key="2">
    <source>
        <dbReference type="Proteomes" id="UP001057375"/>
    </source>
</evidence>
<organism evidence="1 2">
    <name type="scientific">Aduncisulcus paluster</name>
    <dbReference type="NCBI Taxonomy" id="2918883"/>
    <lineage>
        <taxon>Eukaryota</taxon>
        <taxon>Metamonada</taxon>
        <taxon>Carpediemonas-like organisms</taxon>
        <taxon>Aduncisulcus</taxon>
    </lineage>
</organism>
<keyword evidence="2" id="KW-1185">Reference proteome</keyword>
<sequence length="23" mass="2670">GMEVNELWKICSDNAHEFFGVED</sequence>
<reference evidence="1" key="1">
    <citation type="submission" date="2022-03" db="EMBL/GenBank/DDBJ databases">
        <title>Draft genome sequence of Aduncisulcus paluster, a free-living microaerophilic Fornicata.</title>
        <authorList>
            <person name="Yuyama I."/>
            <person name="Kume K."/>
            <person name="Tamura T."/>
            <person name="Inagaki Y."/>
            <person name="Hashimoto T."/>
        </authorList>
    </citation>
    <scope>NUCLEOTIDE SEQUENCE</scope>
    <source>
        <strain evidence="1">NY0171</strain>
    </source>
</reference>
<evidence type="ECO:0000313" key="1">
    <source>
        <dbReference type="EMBL" id="GKT30424.1"/>
    </source>
</evidence>
<proteinExistence type="predicted"/>
<comment type="caution">
    <text evidence="1">The sequence shown here is derived from an EMBL/GenBank/DDBJ whole genome shotgun (WGS) entry which is preliminary data.</text>
</comment>
<protein>
    <submittedName>
        <fullName evidence="1">Uncharacterized protein</fullName>
    </submittedName>
</protein>
<dbReference type="EMBL" id="BQXS01008786">
    <property type="protein sequence ID" value="GKT30424.1"/>
    <property type="molecule type" value="Genomic_DNA"/>
</dbReference>
<feature type="non-terminal residue" evidence="1">
    <location>
        <position position="1"/>
    </location>
</feature>
<name>A0ABQ5KD00_9EUKA</name>